<gene>
    <name evidence="2" type="ORF">M0R45_031244</name>
</gene>
<organism evidence="2 3">
    <name type="scientific">Rubus argutus</name>
    <name type="common">Southern blackberry</name>
    <dbReference type="NCBI Taxonomy" id="59490"/>
    <lineage>
        <taxon>Eukaryota</taxon>
        <taxon>Viridiplantae</taxon>
        <taxon>Streptophyta</taxon>
        <taxon>Embryophyta</taxon>
        <taxon>Tracheophyta</taxon>
        <taxon>Spermatophyta</taxon>
        <taxon>Magnoliopsida</taxon>
        <taxon>eudicotyledons</taxon>
        <taxon>Gunneridae</taxon>
        <taxon>Pentapetalae</taxon>
        <taxon>rosids</taxon>
        <taxon>fabids</taxon>
        <taxon>Rosales</taxon>
        <taxon>Rosaceae</taxon>
        <taxon>Rosoideae</taxon>
        <taxon>Rosoideae incertae sedis</taxon>
        <taxon>Rubus</taxon>
    </lineage>
</organism>
<accession>A0AAW1WE38</accession>
<dbReference type="Proteomes" id="UP001457282">
    <property type="component" value="Unassembled WGS sequence"/>
</dbReference>
<evidence type="ECO:0000256" key="1">
    <source>
        <dbReference type="SAM" id="MobiDB-lite"/>
    </source>
</evidence>
<sequence length="102" mass="11135">MATNFNFTVHLGLTKHRRFYSQHRRRRAQHPNSKSTRRSPDFLAAALHCPSRVATQIGPAASSPLPPPSLSLRRCKPASSSSPCAQAGIPKMASMFCLSPPP</sequence>
<reference evidence="2 3" key="1">
    <citation type="journal article" date="2023" name="G3 (Bethesda)">
        <title>A chromosome-length genome assembly and annotation of blackberry (Rubus argutus, cv. 'Hillquist').</title>
        <authorList>
            <person name="Bruna T."/>
            <person name="Aryal R."/>
            <person name="Dudchenko O."/>
            <person name="Sargent D.J."/>
            <person name="Mead D."/>
            <person name="Buti M."/>
            <person name="Cavallini A."/>
            <person name="Hytonen T."/>
            <person name="Andres J."/>
            <person name="Pham M."/>
            <person name="Weisz D."/>
            <person name="Mascagni F."/>
            <person name="Usai G."/>
            <person name="Natali L."/>
            <person name="Bassil N."/>
            <person name="Fernandez G.E."/>
            <person name="Lomsadze A."/>
            <person name="Armour M."/>
            <person name="Olukolu B."/>
            <person name="Poorten T."/>
            <person name="Britton C."/>
            <person name="Davik J."/>
            <person name="Ashrafi H."/>
            <person name="Aiden E.L."/>
            <person name="Borodovsky M."/>
            <person name="Worthington M."/>
        </authorList>
    </citation>
    <scope>NUCLEOTIDE SEQUENCE [LARGE SCALE GENOMIC DNA]</scope>
    <source>
        <strain evidence="2">PI 553951</strain>
    </source>
</reference>
<evidence type="ECO:0000313" key="2">
    <source>
        <dbReference type="EMBL" id="KAK9922797.1"/>
    </source>
</evidence>
<dbReference type="EMBL" id="JBEDUW010000006">
    <property type="protein sequence ID" value="KAK9922797.1"/>
    <property type="molecule type" value="Genomic_DNA"/>
</dbReference>
<feature type="compositionally biased region" description="Basic residues" evidence="1">
    <location>
        <begin position="18"/>
        <end position="29"/>
    </location>
</feature>
<name>A0AAW1WE38_RUBAR</name>
<feature type="region of interest" description="Disordered" evidence="1">
    <location>
        <begin position="57"/>
        <end position="85"/>
    </location>
</feature>
<feature type="region of interest" description="Disordered" evidence="1">
    <location>
        <begin position="18"/>
        <end position="40"/>
    </location>
</feature>
<evidence type="ECO:0000313" key="3">
    <source>
        <dbReference type="Proteomes" id="UP001457282"/>
    </source>
</evidence>
<dbReference type="AlphaFoldDB" id="A0AAW1WE38"/>
<protein>
    <submittedName>
        <fullName evidence="2">Uncharacterized protein</fullName>
    </submittedName>
</protein>
<proteinExistence type="predicted"/>
<comment type="caution">
    <text evidence="2">The sequence shown here is derived from an EMBL/GenBank/DDBJ whole genome shotgun (WGS) entry which is preliminary data.</text>
</comment>
<keyword evidence="3" id="KW-1185">Reference proteome</keyword>